<dbReference type="PANTHER" id="PTHR42877:SF4">
    <property type="entry name" value="FAD_NAD(P)-BINDING DOMAIN-CONTAINING PROTEIN-RELATED"/>
    <property type="match status" value="1"/>
</dbReference>
<dbReference type="InterPro" id="IPR036188">
    <property type="entry name" value="FAD/NAD-bd_sf"/>
</dbReference>
<proteinExistence type="inferred from homology"/>
<dbReference type="InterPro" id="IPR020946">
    <property type="entry name" value="Flavin_mOase-like"/>
</dbReference>
<dbReference type="InterPro" id="IPR051209">
    <property type="entry name" value="FAD-bind_Monooxygenase_sf"/>
</dbReference>
<evidence type="ECO:0000256" key="1">
    <source>
        <dbReference type="ARBA" id="ARBA00010139"/>
    </source>
</evidence>
<sequence>MSFNKNHPRVAVVGAGIGGLSLAIGLKNKLHFNNFLIYEKGSGLGGTWRDNIYPGCSSDVAAHWYSLSTSPNPNWTSYFPPQPEILEYWESIATKHSLHAHIVPYTQVIRAVWNATDSKYQITIRNLQTGEEYEENVEVLVTATGGLAVPNFPKDIEGVGDFSGPSFHSARWQKDVNLSGKRVGVIGNAASAVQLIPKISADSTVKVVNFCRTPNWFVSRPNFKYPAFVKWLFAHVPGLLLAYRSSVAFSYDTAYVIFHNKNRLIQLFARMVMTKVIKDSAPKEYLDKLIPKYPPGCRRIIVNSGYLESLKRPNVEPVWDSVVRVVPNGVLLSTGETIPLDVLIFATGFHAGALQLDVIGENSVSLSQYFSTQGGPTAYFGTTYPGFPNFFSILGPNIATGHASIIFSEECQVNYILQIIEPVLNGGAKSINLKSEACDRFNVSIQKQLKDTVWEACSSWYHEGVGGKNVALWPGPLISYWWQTKTVKWEDYEARGITHAWEKRLNRRSKTKRSILVLLAVIAIVASLHPASKRIIELALRSIVAKVLPLSQALPI</sequence>
<dbReference type="OrthoDB" id="74360at2759"/>
<dbReference type="STRING" id="2282107.A0A286UWQ6"/>
<protein>
    <submittedName>
        <fullName evidence="5">FAD NAD-binding domain-containing</fullName>
    </submittedName>
</protein>
<dbReference type="GO" id="GO:0050661">
    <property type="term" value="F:NADP binding"/>
    <property type="evidence" value="ECO:0007669"/>
    <property type="project" value="InterPro"/>
</dbReference>
<keyword evidence="2" id="KW-0285">Flavoprotein</keyword>
<accession>A0A286UWQ6</accession>
<dbReference type="EMBL" id="NBII01000001">
    <property type="protein sequence ID" value="PAV24027.1"/>
    <property type="molecule type" value="Genomic_DNA"/>
</dbReference>
<keyword evidence="6" id="KW-1185">Reference proteome</keyword>
<evidence type="ECO:0000313" key="5">
    <source>
        <dbReference type="EMBL" id="PAV24027.1"/>
    </source>
</evidence>
<evidence type="ECO:0000256" key="4">
    <source>
        <dbReference type="ARBA" id="ARBA00023002"/>
    </source>
</evidence>
<reference evidence="5 6" key="1">
    <citation type="journal article" date="2017" name="Mol. Ecol.">
        <title>Comparative and population genomic landscape of Phellinus noxius: A hypervariable fungus causing root rot in trees.</title>
        <authorList>
            <person name="Chung C.L."/>
            <person name="Lee T.J."/>
            <person name="Akiba M."/>
            <person name="Lee H.H."/>
            <person name="Kuo T.H."/>
            <person name="Liu D."/>
            <person name="Ke H.M."/>
            <person name="Yokoi T."/>
            <person name="Roa M.B."/>
            <person name="Lu M.J."/>
            <person name="Chang Y.Y."/>
            <person name="Ann P.J."/>
            <person name="Tsai J.N."/>
            <person name="Chen C.Y."/>
            <person name="Tzean S.S."/>
            <person name="Ota Y."/>
            <person name="Hattori T."/>
            <person name="Sahashi N."/>
            <person name="Liou R.F."/>
            <person name="Kikuchi T."/>
            <person name="Tsai I.J."/>
        </authorList>
    </citation>
    <scope>NUCLEOTIDE SEQUENCE [LARGE SCALE GENOMIC DNA]</scope>
    <source>
        <strain evidence="5 6">FFPRI411160</strain>
    </source>
</reference>
<comment type="caution">
    <text evidence="5">The sequence shown here is derived from an EMBL/GenBank/DDBJ whole genome shotgun (WGS) entry which is preliminary data.</text>
</comment>
<organism evidence="5 6">
    <name type="scientific">Pyrrhoderma noxium</name>
    <dbReference type="NCBI Taxonomy" id="2282107"/>
    <lineage>
        <taxon>Eukaryota</taxon>
        <taxon>Fungi</taxon>
        <taxon>Dikarya</taxon>
        <taxon>Basidiomycota</taxon>
        <taxon>Agaricomycotina</taxon>
        <taxon>Agaricomycetes</taxon>
        <taxon>Hymenochaetales</taxon>
        <taxon>Hymenochaetaceae</taxon>
        <taxon>Pyrrhoderma</taxon>
    </lineage>
</organism>
<keyword evidence="3" id="KW-0274">FAD</keyword>
<dbReference type="InParanoid" id="A0A286UWQ6"/>
<dbReference type="GO" id="GO:0050660">
    <property type="term" value="F:flavin adenine dinucleotide binding"/>
    <property type="evidence" value="ECO:0007669"/>
    <property type="project" value="InterPro"/>
</dbReference>
<dbReference type="Proteomes" id="UP000217199">
    <property type="component" value="Unassembled WGS sequence"/>
</dbReference>
<name>A0A286UWQ6_9AGAM</name>
<evidence type="ECO:0000313" key="6">
    <source>
        <dbReference type="Proteomes" id="UP000217199"/>
    </source>
</evidence>
<evidence type="ECO:0000256" key="3">
    <source>
        <dbReference type="ARBA" id="ARBA00022827"/>
    </source>
</evidence>
<dbReference type="GO" id="GO:0004499">
    <property type="term" value="F:N,N-dimethylaniline monooxygenase activity"/>
    <property type="evidence" value="ECO:0007669"/>
    <property type="project" value="InterPro"/>
</dbReference>
<keyword evidence="4" id="KW-0560">Oxidoreductase</keyword>
<dbReference type="SUPFAM" id="SSF51905">
    <property type="entry name" value="FAD/NAD(P)-binding domain"/>
    <property type="match status" value="1"/>
</dbReference>
<dbReference type="Pfam" id="PF00743">
    <property type="entry name" value="FMO-like"/>
    <property type="match status" value="1"/>
</dbReference>
<dbReference type="Gene3D" id="3.50.50.60">
    <property type="entry name" value="FAD/NAD(P)-binding domain"/>
    <property type="match status" value="2"/>
</dbReference>
<comment type="similarity">
    <text evidence="1">Belongs to the FAD-binding monooxygenase family.</text>
</comment>
<gene>
    <name evidence="5" type="ORF">PNOK_0109500</name>
</gene>
<dbReference type="PANTHER" id="PTHR42877">
    <property type="entry name" value="L-ORNITHINE N(5)-MONOOXYGENASE-RELATED"/>
    <property type="match status" value="1"/>
</dbReference>
<dbReference type="AlphaFoldDB" id="A0A286UWQ6"/>
<evidence type="ECO:0000256" key="2">
    <source>
        <dbReference type="ARBA" id="ARBA00022630"/>
    </source>
</evidence>